<name>W6A7U8_9MOLU</name>
<dbReference type="FunFam" id="3.40.1390.30:FF:000001">
    <property type="entry name" value="GTP cyclohydrolase 1 type 2"/>
    <property type="match status" value="1"/>
</dbReference>
<evidence type="ECO:0000313" key="6">
    <source>
        <dbReference type="Proteomes" id="UP000019267"/>
    </source>
</evidence>
<dbReference type="PANTHER" id="PTHR13799">
    <property type="entry name" value="NGG1 INTERACTING FACTOR 3"/>
    <property type="match status" value="1"/>
</dbReference>
<dbReference type="eggNOG" id="COG0327">
    <property type="taxonomic scope" value="Bacteria"/>
</dbReference>
<dbReference type="GO" id="GO:0046872">
    <property type="term" value="F:metal ion binding"/>
    <property type="evidence" value="ECO:0007669"/>
    <property type="project" value="UniProtKB-KW"/>
</dbReference>
<dbReference type="InterPro" id="IPR002678">
    <property type="entry name" value="DUF34/NIF3"/>
</dbReference>
<dbReference type="Gene3D" id="3.40.1390.30">
    <property type="entry name" value="NIF3 (NGG1p interacting factor 3)-like"/>
    <property type="match status" value="2"/>
</dbReference>
<proteinExistence type="inferred from homology"/>
<evidence type="ECO:0000256" key="4">
    <source>
        <dbReference type="PIRSR" id="PIRSR602678-1"/>
    </source>
</evidence>
<dbReference type="OrthoDB" id="9792792at2"/>
<dbReference type="KEGG" id="scq:SCULI_v1c07250"/>
<dbReference type="STRING" id="1276246.SCULI_v1c07250"/>
<dbReference type="NCBIfam" id="TIGR00486">
    <property type="entry name" value="YbgI_SA1388"/>
    <property type="match status" value="1"/>
</dbReference>
<dbReference type="AlphaFoldDB" id="W6A7U8"/>
<evidence type="ECO:0000256" key="2">
    <source>
        <dbReference type="ARBA" id="ARBA00022112"/>
    </source>
</evidence>
<dbReference type="HOGENOM" id="CLU_037423_2_1_14"/>
<evidence type="ECO:0000256" key="3">
    <source>
        <dbReference type="ARBA" id="ARBA00022723"/>
    </source>
</evidence>
<reference evidence="5 6" key="1">
    <citation type="journal article" date="2014" name="Genome Biol. Evol.">
        <title>Molecular evolution of the substrate utilization strategies and putative virulence factors in mosquito-associated Spiroplasma species.</title>
        <authorList>
            <person name="Chang T.H."/>
            <person name="Lo W.S."/>
            <person name="Ku C."/>
            <person name="Chen L.L."/>
            <person name="Kuo C.H."/>
        </authorList>
    </citation>
    <scope>NUCLEOTIDE SEQUENCE [LARGE SCALE GENOMIC DNA]</scope>
    <source>
        <strain evidence="5">AES-1</strain>
    </source>
</reference>
<dbReference type="InterPro" id="IPR036069">
    <property type="entry name" value="DUF34/NIF3_sf"/>
</dbReference>
<dbReference type="RefSeq" id="WP_038648101.1">
    <property type="nucleotide sequence ID" value="NZ_CP006681.1"/>
</dbReference>
<dbReference type="Proteomes" id="UP000019267">
    <property type="component" value="Chromosome"/>
</dbReference>
<dbReference type="PANTHER" id="PTHR13799:SF14">
    <property type="entry name" value="GTP CYCLOHYDROLASE 1 TYPE 2 HOMOLOG"/>
    <property type="match status" value="1"/>
</dbReference>
<evidence type="ECO:0000256" key="1">
    <source>
        <dbReference type="ARBA" id="ARBA00006964"/>
    </source>
</evidence>
<dbReference type="Pfam" id="PF01784">
    <property type="entry name" value="DUF34_NIF3"/>
    <property type="match status" value="1"/>
</dbReference>
<protein>
    <recommendedName>
        <fullName evidence="2">GTP cyclohydrolase 1 type 2 homolog</fullName>
    </recommendedName>
</protein>
<keyword evidence="6" id="KW-1185">Reference proteome</keyword>
<sequence length="264" mass="30955">MSKIKANNLMNYLNDLFPQSKAAEWDTVGLQLEEVYNLASQDEIENIVVCLDVTTEVVQKAIELKSNFIISRHPFIFKTLEEEMLNPAKKRIYDLCLEHEIQIFSIHTNYDSSESQNLIELLESQLNIKSHEKFGELNEGFKIKLLREVTLNELIEKLKFIFGRKNTLLTKNSDLEKFVSKFYLTPGSGADTMLNMQLTDCVFITGDAKWNEWLYADQNNIDMFILGHYMENHFIDDIKNKIYKTFNDEVNVYAFDIRNTFRYV</sequence>
<feature type="binding site" evidence="4">
    <location>
        <position position="73"/>
    </location>
    <ligand>
        <name>a divalent metal cation</name>
        <dbReference type="ChEBI" id="CHEBI:60240"/>
        <label>1</label>
    </ligand>
</feature>
<feature type="binding site" evidence="4">
    <location>
        <position position="228"/>
    </location>
    <ligand>
        <name>a divalent metal cation</name>
        <dbReference type="ChEBI" id="CHEBI:60240"/>
        <label>1</label>
    </ligand>
</feature>
<dbReference type="GO" id="GO:0005737">
    <property type="term" value="C:cytoplasm"/>
    <property type="evidence" value="ECO:0007669"/>
    <property type="project" value="TreeGrafter"/>
</dbReference>
<dbReference type="EMBL" id="CP006681">
    <property type="protein sequence ID" value="AHI53066.1"/>
    <property type="molecule type" value="Genomic_DNA"/>
</dbReference>
<comment type="similarity">
    <text evidence="1">Belongs to the GTP cyclohydrolase I type 2/NIF3 family.</text>
</comment>
<evidence type="ECO:0000313" key="5">
    <source>
        <dbReference type="EMBL" id="AHI53066.1"/>
    </source>
</evidence>
<organism evidence="5 6">
    <name type="scientific">Spiroplasma culicicola AES-1</name>
    <dbReference type="NCBI Taxonomy" id="1276246"/>
    <lineage>
        <taxon>Bacteria</taxon>
        <taxon>Bacillati</taxon>
        <taxon>Mycoplasmatota</taxon>
        <taxon>Mollicutes</taxon>
        <taxon>Entomoplasmatales</taxon>
        <taxon>Spiroplasmataceae</taxon>
        <taxon>Spiroplasma</taxon>
    </lineage>
</organism>
<gene>
    <name evidence="5" type="ORF">SCULI_v1c07250</name>
</gene>
<dbReference type="PATRIC" id="fig|1276246.3.peg.723"/>
<feature type="binding site" evidence="4">
    <location>
        <position position="231"/>
    </location>
    <ligand>
        <name>a divalent metal cation</name>
        <dbReference type="ChEBI" id="CHEBI:60240"/>
        <label>1</label>
    </ligand>
</feature>
<accession>W6A7U8</accession>
<keyword evidence="3 4" id="KW-0479">Metal-binding</keyword>
<dbReference type="SUPFAM" id="SSF102705">
    <property type="entry name" value="NIF3 (NGG1p interacting factor 3)-like"/>
    <property type="match status" value="1"/>
</dbReference>
<feature type="binding site" evidence="4">
    <location>
        <position position="111"/>
    </location>
    <ligand>
        <name>a divalent metal cation</name>
        <dbReference type="ChEBI" id="CHEBI:60240"/>
        <label>1</label>
    </ligand>
</feature>